<dbReference type="Proteomes" id="UP000488956">
    <property type="component" value="Unassembled WGS sequence"/>
</dbReference>
<dbReference type="EMBL" id="QXFZ01002308">
    <property type="protein sequence ID" value="KAE9078446.1"/>
    <property type="molecule type" value="Genomic_DNA"/>
</dbReference>
<sequence length="100" mass="11048">MANKVFWALTCALLSLSGSVFLFLVGVLVHLQPQYMKLSKSVESPAPIFESACLYATLFLASSAVYYKETRKDLARGFDLGSSTVDERQSLLNQPMVSYS</sequence>
<dbReference type="Proteomes" id="UP000440732">
    <property type="component" value="Unassembled WGS sequence"/>
</dbReference>
<dbReference type="EMBL" id="QXGB01000650">
    <property type="protein sequence ID" value="KAE9208117.1"/>
    <property type="molecule type" value="Genomic_DNA"/>
</dbReference>
<dbReference type="EMBL" id="QXFY01003503">
    <property type="protein sequence ID" value="KAE9284548.1"/>
    <property type="molecule type" value="Genomic_DNA"/>
</dbReference>
<evidence type="ECO:0000313" key="16">
    <source>
        <dbReference type="Proteomes" id="UP000460718"/>
    </source>
</evidence>
<proteinExistence type="predicted"/>
<dbReference type="Proteomes" id="UP000460718">
    <property type="component" value="Unassembled WGS sequence"/>
</dbReference>
<dbReference type="EMBL" id="QXGD01002280">
    <property type="protein sequence ID" value="KAE9190851.1"/>
    <property type="molecule type" value="Genomic_DNA"/>
</dbReference>
<dbReference type="EMBL" id="QXGC01000634">
    <property type="protein sequence ID" value="KAE9226814.1"/>
    <property type="molecule type" value="Genomic_DNA"/>
</dbReference>
<evidence type="ECO:0000313" key="5">
    <source>
        <dbReference type="EMBL" id="KAE9078446.1"/>
    </source>
</evidence>
<dbReference type="Proteomes" id="UP000476176">
    <property type="component" value="Unassembled WGS sequence"/>
</dbReference>
<comment type="caution">
    <text evidence="5">The sequence shown here is derived from an EMBL/GenBank/DDBJ whole genome shotgun (WGS) entry which is preliminary data.</text>
</comment>
<keyword evidence="1" id="KW-0812">Transmembrane</keyword>
<dbReference type="EMBL" id="QXFW01002261">
    <property type="protein sequence ID" value="KAE8980343.1"/>
    <property type="molecule type" value="Genomic_DNA"/>
</dbReference>
<keyword evidence="1" id="KW-1133">Transmembrane helix</keyword>
<keyword evidence="1" id="KW-0472">Membrane</keyword>
<evidence type="ECO:0000313" key="8">
    <source>
        <dbReference type="EMBL" id="KAE9208117.1"/>
    </source>
</evidence>
<evidence type="ECO:0000313" key="19">
    <source>
        <dbReference type="Proteomes" id="UP000488956"/>
    </source>
</evidence>
<evidence type="ECO:0000313" key="4">
    <source>
        <dbReference type="EMBL" id="KAE9077958.1"/>
    </source>
</evidence>
<evidence type="ECO:0000313" key="13">
    <source>
        <dbReference type="Proteomes" id="UP000440367"/>
    </source>
</evidence>
<evidence type="ECO:0000313" key="11">
    <source>
        <dbReference type="Proteomes" id="UP000429523"/>
    </source>
</evidence>
<evidence type="ECO:0000313" key="12">
    <source>
        <dbReference type="Proteomes" id="UP000433483"/>
    </source>
</evidence>
<reference evidence="11 12" key="1">
    <citation type="submission" date="2018-08" db="EMBL/GenBank/DDBJ databases">
        <title>Genomic investigation of the strawberry pathogen Phytophthora fragariae indicates pathogenicity is determined by transcriptional variation in three key races.</title>
        <authorList>
            <person name="Adams T.M."/>
            <person name="Armitage A.D."/>
            <person name="Sobczyk M.K."/>
            <person name="Bates H.J."/>
            <person name="Dunwell J.M."/>
            <person name="Nellist C.F."/>
            <person name="Harrison R.J."/>
        </authorList>
    </citation>
    <scope>NUCLEOTIDE SEQUENCE [LARGE SCALE GENOMIC DNA]</scope>
    <source>
        <strain evidence="7 13">BC-1</strain>
        <strain evidence="9 17">BC-23</strain>
        <strain evidence="8 12">NOV-27</strain>
        <strain evidence="6 14">NOV-5</strain>
        <strain evidence="5 15">NOV-71</strain>
        <strain evidence="10 18">NOV-77</strain>
        <strain evidence="2 11">NOV-9</strain>
        <strain evidence="4 19">ONT-3</strain>
        <strain evidence="3 16">SCRP245</strain>
    </source>
</reference>
<dbReference type="EMBL" id="QXGF01002293">
    <property type="protein sequence ID" value="KAE8925320.1"/>
    <property type="molecule type" value="Genomic_DNA"/>
</dbReference>
<organism evidence="5 15">
    <name type="scientific">Phytophthora fragariae</name>
    <dbReference type="NCBI Taxonomy" id="53985"/>
    <lineage>
        <taxon>Eukaryota</taxon>
        <taxon>Sar</taxon>
        <taxon>Stramenopiles</taxon>
        <taxon>Oomycota</taxon>
        <taxon>Peronosporomycetes</taxon>
        <taxon>Peronosporales</taxon>
        <taxon>Peronosporaceae</taxon>
        <taxon>Phytophthora</taxon>
    </lineage>
</organism>
<dbReference type="Proteomes" id="UP000486351">
    <property type="component" value="Unassembled WGS sequence"/>
</dbReference>
<evidence type="ECO:0000313" key="10">
    <source>
        <dbReference type="EMBL" id="KAE9284548.1"/>
    </source>
</evidence>
<evidence type="ECO:0000313" key="7">
    <source>
        <dbReference type="EMBL" id="KAE9190851.1"/>
    </source>
</evidence>
<name>A0A6A3QLQ5_9STRA</name>
<evidence type="ECO:0000313" key="17">
    <source>
        <dbReference type="Proteomes" id="UP000476176"/>
    </source>
</evidence>
<dbReference type="Proteomes" id="UP000429523">
    <property type="component" value="Unassembled WGS sequence"/>
</dbReference>
<evidence type="ECO:0000256" key="1">
    <source>
        <dbReference type="SAM" id="Phobius"/>
    </source>
</evidence>
<gene>
    <name evidence="7" type="ORF">PF002_g24654</name>
    <name evidence="9" type="ORF">PF004_g11536</name>
    <name evidence="8" type="ORF">PF005_g12332</name>
    <name evidence="6" type="ORF">PF006_g23022</name>
    <name evidence="5" type="ORF">PF007_g23861</name>
    <name evidence="10" type="ORF">PF008_g27130</name>
    <name evidence="2" type="ORF">PF009_g24471</name>
    <name evidence="4" type="ORF">PF010_g23308</name>
    <name evidence="3" type="ORF">PF011_g22477</name>
</gene>
<protein>
    <submittedName>
        <fullName evidence="5">Uncharacterized protein</fullName>
    </submittedName>
</protein>
<dbReference type="Proteomes" id="UP000440367">
    <property type="component" value="Unassembled WGS sequence"/>
</dbReference>
<dbReference type="Proteomes" id="UP000433483">
    <property type="component" value="Unassembled WGS sequence"/>
</dbReference>
<accession>A0A6A3QLQ5</accession>
<dbReference type="OrthoDB" id="67317at2759"/>
<evidence type="ECO:0000313" key="6">
    <source>
        <dbReference type="EMBL" id="KAE9099916.1"/>
    </source>
</evidence>
<feature type="transmembrane region" description="Helical" evidence="1">
    <location>
        <begin position="46"/>
        <end position="67"/>
    </location>
</feature>
<evidence type="ECO:0000313" key="3">
    <source>
        <dbReference type="EMBL" id="KAE8980343.1"/>
    </source>
</evidence>
<dbReference type="EMBL" id="QXGA01002315">
    <property type="protein sequence ID" value="KAE9099916.1"/>
    <property type="molecule type" value="Genomic_DNA"/>
</dbReference>
<evidence type="ECO:0000313" key="15">
    <source>
        <dbReference type="Proteomes" id="UP000441208"/>
    </source>
</evidence>
<evidence type="ECO:0000313" key="9">
    <source>
        <dbReference type="EMBL" id="KAE9226814.1"/>
    </source>
</evidence>
<dbReference type="AlphaFoldDB" id="A0A6A3QLQ5"/>
<evidence type="ECO:0000313" key="18">
    <source>
        <dbReference type="Proteomes" id="UP000486351"/>
    </source>
</evidence>
<dbReference type="Proteomes" id="UP000441208">
    <property type="component" value="Unassembled WGS sequence"/>
</dbReference>
<evidence type="ECO:0000313" key="14">
    <source>
        <dbReference type="Proteomes" id="UP000440732"/>
    </source>
</evidence>
<dbReference type="EMBL" id="QXFX01002346">
    <property type="protein sequence ID" value="KAE9077958.1"/>
    <property type="molecule type" value="Genomic_DNA"/>
</dbReference>
<keyword evidence="12" id="KW-1185">Reference proteome</keyword>
<evidence type="ECO:0000313" key="2">
    <source>
        <dbReference type="EMBL" id="KAE8925320.1"/>
    </source>
</evidence>